<dbReference type="EMBL" id="JAFLRJ010000025">
    <property type="protein sequence ID" value="MBO0510843.1"/>
    <property type="molecule type" value="Genomic_DNA"/>
</dbReference>
<evidence type="ECO:0000313" key="1">
    <source>
        <dbReference type="EMBL" id="MBO0510843.1"/>
    </source>
</evidence>
<reference evidence="1" key="1">
    <citation type="submission" date="2021-03" db="EMBL/GenBank/DDBJ databases">
        <title>Streptomyces poriferae sp. nov., a novel marine sponge-derived Actinobacteria species with anti-MRSA activity.</title>
        <authorList>
            <person name="Sandoval-Powers M."/>
            <person name="Kralova S."/>
            <person name="Nguyen G.-S."/>
            <person name="Fawwal D."/>
            <person name="Degnes K."/>
            <person name="Klinkenberg G."/>
            <person name="Sletta H."/>
            <person name="Wentzel A."/>
            <person name="Liles M.R."/>
        </authorList>
    </citation>
    <scope>NUCLEOTIDE SEQUENCE</scope>
    <source>
        <strain evidence="1">DSM 41794</strain>
    </source>
</reference>
<sequence>MSTDVHQHLWPEAFADLLRARTTAPRLDGWTLHLPGEQPYEVNPDDHDIAARTKLARDGDGLDLALVSLSSPLGIEYLPPAESEPLIEAFHDGALA</sequence>
<protein>
    <submittedName>
        <fullName evidence="1">Amidohydrolase</fullName>
    </submittedName>
</protein>
<dbReference type="Gene3D" id="3.20.20.140">
    <property type="entry name" value="Metal-dependent hydrolases"/>
    <property type="match status" value="1"/>
</dbReference>
<accession>A0A939JE13</accession>
<proteinExistence type="predicted"/>
<dbReference type="InterPro" id="IPR032466">
    <property type="entry name" value="Metal_Hydrolase"/>
</dbReference>
<dbReference type="Proteomes" id="UP000664167">
    <property type="component" value="Unassembled WGS sequence"/>
</dbReference>
<gene>
    <name evidence="1" type="ORF">J0695_03305</name>
</gene>
<comment type="caution">
    <text evidence="1">The sequence shown here is derived from an EMBL/GenBank/DDBJ whole genome shotgun (WGS) entry which is preliminary data.</text>
</comment>
<organism evidence="1 2">
    <name type="scientific">Streptomyces beijiangensis</name>
    <dbReference type="NCBI Taxonomy" id="163361"/>
    <lineage>
        <taxon>Bacteria</taxon>
        <taxon>Bacillati</taxon>
        <taxon>Actinomycetota</taxon>
        <taxon>Actinomycetes</taxon>
        <taxon>Kitasatosporales</taxon>
        <taxon>Streptomycetaceae</taxon>
        <taxon>Streptomyces</taxon>
    </lineage>
</organism>
<name>A0A939JE13_9ACTN</name>
<feature type="non-terminal residue" evidence="1">
    <location>
        <position position="96"/>
    </location>
</feature>
<evidence type="ECO:0000313" key="2">
    <source>
        <dbReference type="Proteomes" id="UP000664167"/>
    </source>
</evidence>
<dbReference type="SUPFAM" id="SSF51556">
    <property type="entry name" value="Metallo-dependent hydrolases"/>
    <property type="match status" value="1"/>
</dbReference>
<dbReference type="AlphaFoldDB" id="A0A939JE13"/>
<keyword evidence="2" id="KW-1185">Reference proteome</keyword>